<protein>
    <submittedName>
        <fullName evidence="2">Uncharacterized protein</fullName>
    </submittedName>
</protein>
<proteinExistence type="predicted"/>
<keyword evidence="3" id="KW-1185">Reference proteome</keyword>
<dbReference type="Proteomes" id="UP000198307">
    <property type="component" value="Unassembled WGS sequence"/>
</dbReference>
<gene>
    <name evidence="2" type="ORF">SAMN05444959_12525</name>
</gene>
<sequence length="144" mass="16174">MKRVAIEFTRGWSRYNPGEIAAFDEAQAVELEKSGFAKRAKKQPAPKLEKLTLEIGDIRDTDAFKEALGEIEREWQRLEEERARLLAEEKRLEGVRAELDQRIDASDPGDFGVVDDKDTAQDGAEPAEPEVKRPAKGGLPKQGR</sequence>
<dbReference type="EMBL" id="FZQB01000025">
    <property type="protein sequence ID" value="SNT76718.1"/>
    <property type="molecule type" value="Genomic_DNA"/>
</dbReference>
<accession>A0A239Q325</accession>
<evidence type="ECO:0000313" key="3">
    <source>
        <dbReference type="Proteomes" id="UP000198307"/>
    </source>
</evidence>
<evidence type="ECO:0000256" key="1">
    <source>
        <dbReference type="SAM" id="MobiDB-lite"/>
    </source>
</evidence>
<dbReference type="AlphaFoldDB" id="A0A239Q325"/>
<evidence type="ECO:0000313" key="2">
    <source>
        <dbReference type="EMBL" id="SNT76718.1"/>
    </source>
</evidence>
<name>A0A239Q325_9RHOB</name>
<reference evidence="2 3" key="1">
    <citation type="submission" date="2017-07" db="EMBL/GenBank/DDBJ databases">
        <authorList>
            <person name="Sun Z.S."/>
            <person name="Albrecht U."/>
            <person name="Echele G."/>
            <person name="Lee C.C."/>
        </authorList>
    </citation>
    <scope>NUCLEOTIDE SEQUENCE [LARGE SCALE GENOMIC DNA]</scope>
    <source>
        <strain evidence="2 3">DSM 14827</strain>
    </source>
</reference>
<organism evidence="2 3">
    <name type="scientific">Paracoccus seriniphilus</name>
    <dbReference type="NCBI Taxonomy" id="184748"/>
    <lineage>
        <taxon>Bacteria</taxon>
        <taxon>Pseudomonadati</taxon>
        <taxon>Pseudomonadota</taxon>
        <taxon>Alphaproteobacteria</taxon>
        <taxon>Rhodobacterales</taxon>
        <taxon>Paracoccaceae</taxon>
        <taxon>Paracoccus</taxon>
    </lineage>
</organism>
<dbReference type="RefSeq" id="WP_143811507.1">
    <property type="nucleotide sequence ID" value="NZ_CP067129.1"/>
</dbReference>
<dbReference type="OrthoDB" id="7693149at2"/>
<feature type="region of interest" description="Disordered" evidence="1">
    <location>
        <begin position="97"/>
        <end position="144"/>
    </location>
</feature>